<evidence type="ECO:0000259" key="5">
    <source>
        <dbReference type="PROSITE" id="PS50977"/>
    </source>
</evidence>
<evidence type="ECO:0000256" key="2">
    <source>
        <dbReference type="ARBA" id="ARBA00023125"/>
    </source>
</evidence>
<sequence length="195" mass="21799">MTLSLRERRRQQTARDIQFVTLELAVQHGLDHVTTEEIAAAAGISTRTFFNYFTNKESAAIGTPPGFLEEHKRALREGTGSLSEDLRQFLGEHMKVLAEHEAILKMIGAVLRTNEKARGILEGFLNQHRQELTECLYARVQDRQAAASLAGSITDAIGRTIYLWEHADDLTLAAAFDEIWKGMIKASQLLAFSSK</sequence>
<keyword evidence="3" id="KW-0804">Transcription</keyword>
<organism evidence="6 7">
    <name type="scientific">Paracoccus seriniphilus</name>
    <dbReference type="NCBI Taxonomy" id="184748"/>
    <lineage>
        <taxon>Bacteria</taxon>
        <taxon>Pseudomonadati</taxon>
        <taxon>Pseudomonadota</taxon>
        <taxon>Alphaproteobacteria</taxon>
        <taxon>Rhodobacterales</taxon>
        <taxon>Paracoccaceae</taxon>
        <taxon>Paracoccus</taxon>
    </lineage>
</organism>
<evidence type="ECO:0000256" key="3">
    <source>
        <dbReference type="ARBA" id="ARBA00023163"/>
    </source>
</evidence>
<dbReference type="InterPro" id="IPR009057">
    <property type="entry name" value="Homeodomain-like_sf"/>
</dbReference>
<dbReference type="PANTHER" id="PTHR30055:SF238">
    <property type="entry name" value="MYCOFACTOCIN BIOSYNTHESIS TRANSCRIPTIONAL REGULATOR MFTR-RELATED"/>
    <property type="match status" value="1"/>
</dbReference>
<protein>
    <submittedName>
        <fullName evidence="6">Transcriptional regulator, TetR family</fullName>
    </submittedName>
</protein>
<reference evidence="6 7" key="1">
    <citation type="submission" date="2017-07" db="EMBL/GenBank/DDBJ databases">
        <authorList>
            <person name="Sun Z.S."/>
            <person name="Albrecht U."/>
            <person name="Echele G."/>
            <person name="Lee C.C."/>
        </authorList>
    </citation>
    <scope>NUCLEOTIDE SEQUENCE [LARGE SCALE GENOMIC DNA]</scope>
    <source>
        <strain evidence="6 7">DSM 14827</strain>
    </source>
</reference>
<dbReference type="AlphaFoldDB" id="A0A239Q2P8"/>
<dbReference type="GO" id="GO:0003700">
    <property type="term" value="F:DNA-binding transcription factor activity"/>
    <property type="evidence" value="ECO:0007669"/>
    <property type="project" value="TreeGrafter"/>
</dbReference>
<feature type="domain" description="HTH tetR-type" evidence="5">
    <location>
        <begin position="11"/>
        <end position="71"/>
    </location>
</feature>
<keyword evidence="7" id="KW-1185">Reference proteome</keyword>
<dbReference type="PROSITE" id="PS50977">
    <property type="entry name" value="HTH_TETR_2"/>
    <property type="match status" value="1"/>
</dbReference>
<dbReference type="Gene3D" id="1.10.357.10">
    <property type="entry name" value="Tetracycline Repressor, domain 2"/>
    <property type="match status" value="1"/>
</dbReference>
<gene>
    <name evidence="6" type="ORF">SAMN05444959_12134</name>
</gene>
<keyword evidence="1" id="KW-0805">Transcription regulation</keyword>
<accession>A0A239Q2P8</accession>
<proteinExistence type="predicted"/>
<evidence type="ECO:0000256" key="4">
    <source>
        <dbReference type="PROSITE-ProRule" id="PRU00335"/>
    </source>
</evidence>
<evidence type="ECO:0000256" key="1">
    <source>
        <dbReference type="ARBA" id="ARBA00023015"/>
    </source>
</evidence>
<feature type="DNA-binding region" description="H-T-H motif" evidence="4">
    <location>
        <begin position="34"/>
        <end position="53"/>
    </location>
</feature>
<dbReference type="InterPro" id="IPR050109">
    <property type="entry name" value="HTH-type_TetR-like_transc_reg"/>
</dbReference>
<evidence type="ECO:0000313" key="7">
    <source>
        <dbReference type="Proteomes" id="UP000198307"/>
    </source>
</evidence>
<dbReference type="EMBL" id="FZQB01000021">
    <property type="protein sequence ID" value="SNT76536.1"/>
    <property type="molecule type" value="Genomic_DNA"/>
</dbReference>
<dbReference type="RefSeq" id="WP_089345840.1">
    <property type="nucleotide sequence ID" value="NZ_CP067131.1"/>
</dbReference>
<dbReference type="SUPFAM" id="SSF46689">
    <property type="entry name" value="Homeodomain-like"/>
    <property type="match status" value="1"/>
</dbReference>
<dbReference type="InterPro" id="IPR001647">
    <property type="entry name" value="HTH_TetR"/>
</dbReference>
<keyword evidence="2 4" id="KW-0238">DNA-binding</keyword>
<dbReference type="PANTHER" id="PTHR30055">
    <property type="entry name" value="HTH-TYPE TRANSCRIPTIONAL REGULATOR RUTR"/>
    <property type="match status" value="1"/>
</dbReference>
<dbReference type="OrthoDB" id="9811084at2"/>
<evidence type="ECO:0000313" key="6">
    <source>
        <dbReference type="EMBL" id="SNT76536.1"/>
    </source>
</evidence>
<name>A0A239Q2P8_9RHOB</name>
<dbReference type="GO" id="GO:0000976">
    <property type="term" value="F:transcription cis-regulatory region binding"/>
    <property type="evidence" value="ECO:0007669"/>
    <property type="project" value="TreeGrafter"/>
</dbReference>
<dbReference type="Proteomes" id="UP000198307">
    <property type="component" value="Unassembled WGS sequence"/>
</dbReference>
<dbReference type="Pfam" id="PF00440">
    <property type="entry name" value="TetR_N"/>
    <property type="match status" value="1"/>
</dbReference>